<feature type="region of interest" description="Disordered" evidence="12">
    <location>
        <begin position="61"/>
        <end position="89"/>
    </location>
</feature>
<dbReference type="GO" id="GO:0005739">
    <property type="term" value="C:mitochondrion"/>
    <property type="evidence" value="ECO:0007669"/>
    <property type="project" value="GOC"/>
</dbReference>
<keyword evidence="8" id="KW-0411">Iron-sulfur</keyword>
<protein>
    <recommendedName>
        <fullName evidence="3">NADH dehydrogenase [ubiquinone] iron-sulfur protein 8, mitochondrial</fullName>
    </recommendedName>
    <alternativeName>
        <fullName evidence="10">Complex I-23kD</fullName>
    </alternativeName>
    <alternativeName>
        <fullName evidence="11">NADH-ubiquinone oxidoreductase 23 kDa subunit</fullName>
    </alternativeName>
</protein>
<name>A0A8D2CMQ6_SCIVU</name>
<comment type="cofactor">
    <cofactor evidence="1">
        <name>[4Fe-4S] cluster</name>
        <dbReference type="ChEBI" id="CHEBI:49883"/>
    </cofactor>
</comment>
<comment type="function">
    <text evidence="9">Core subunit of the mitochondrial membrane respiratory chain NADH dehydrogenase (Complex I) which catalyzes electron transfer from NADH through the respiratory chain, using ubiquinone as an electron acceptor. Essential for the catalytic activity and assembly of complex I.</text>
</comment>
<evidence type="ECO:0000256" key="9">
    <source>
        <dbReference type="ARBA" id="ARBA00024313"/>
    </source>
</evidence>
<dbReference type="InterPro" id="IPR017896">
    <property type="entry name" value="4Fe4S_Fe-S-bd"/>
</dbReference>
<evidence type="ECO:0000256" key="10">
    <source>
        <dbReference type="ARBA" id="ARBA00030483"/>
    </source>
</evidence>
<dbReference type="GeneTree" id="ENSGT00940000168718"/>
<dbReference type="SUPFAM" id="SSF54862">
    <property type="entry name" value="4Fe-4S ferredoxins"/>
    <property type="match status" value="1"/>
</dbReference>
<feature type="compositionally biased region" description="Polar residues" evidence="12">
    <location>
        <begin position="80"/>
        <end position="89"/>
    </location>
</feature>
<dbReference type="InterPro" id="IPR017900">
    <property type="entry name" value="4Fe4S_Fe_S_CS"/>
</dbReference>
<dbReference type="GO" id="GO:0046872">
    <property type="term" value="F:metal ion binding"/>
    <property type="evidence" value="ECO:0007669"/>
    <property type="project" value="UniProtKB-KW"/>
</dbReference>
<dbReference type="Gene3D" id="3.30.70.3270">
    <property type="match status" value="1"/>
</dbReference>
<evidence type="ECO:0000259" key="13">
    <source>
        <dbReference type="PROSITE" id="PS51379"/>
    </source>
</evidence>
<evidence type="ECO:0000256" key="3">
    <source>
        <dbReference type="ARBA" id="ARBA00013839"/>
    </source>
</evidence>
<dbReference type="AlphaFoldDB" id="A0A8D2CMQ6"/>
<evidence type="ECO:0000256" key="12">
    <source>
        <dbReference type="SAM" id="MobiDB-lite"/>
    </source>
</evidence>
<evidence type="ECO:0000313" key="14">
    <source>
        <dbReference type="Ensembl" id="ENSSVLP00005006273.1"/>
    </source>
</evidence>
<evidence type="ECO:0000313" key="15">
    <source>
        <dbReference type="Proteomes" id="UP000694564"/>
    </source>
</evidence>
<dbReference type="PANTHER" id="PTHR10849:SF20">
    <property type="entry name" value="NADH DEHYDROGENASE [UBIQUINONE] IRON-SULFUR PROTEIN 8, MITOCHONDRIAL"/>
    <property type="match status" value="1"/>
</dbReference>
<evidence type="ECO:0000256" key="7">
    <source>
        <dbReference type="ARBA" id="ARBA00023004"/>
    </source>
</evidence>
<accession>A0A8D2CMQ6</accession>
<dbReference type="InterPro" id="IPR010226">
    <property type="entry name" value="NADH_quinone_OxRdtase_chainI"/>
</dbReference>
<dbReference type="PANTHER" id="PTHR10849">
    <property type="entry name" value="NADH DEHYDROGENASE UBIQUINONE IRON-SULFUR PROTEIN 8, MITOCHONDRIAL"/>
    <property type="match status" value="1"/>
</dbReference>
<dbReference type="PROSITE" id="PS51379">
    <property type="entry name" value="4FE4S_FER_2"/>
    <property type="match status" value="1"/>
</dbReference>
<keyword evidence="7" id="KW-0408">Iron</keyword>
<keyword evidence="5" id="KW-0479">Metal-binding</keyword>
<dbReference type="OrthoDB" id="204405at2759"/>
<dbReference type="GO" id="GO:0016020">
    <property type="term" value="C:membrane"/>
    <property type="evidence" value="ECO:0007669"/>
    <property type="project" value="InterPro"/>
</dbReference>
<dbReference type="GO" id="GO:0006120">
    <property type="term" value="P:mitochondrial electron transport, NADH to ubiquinone"/>
    <property type="evidence" value="ECO:0007669"/>
    <property type="project" value="TreeGrafter"/>
</dbReference>
<keyword evidence="15" id="KW-1185">Reference proteome</keyword>
<sequence>MTKCIYCGFCREACPVDATVEEPNFEFSMETHEELLYKKKLLNRVKEMLKDIMAESFQKIMKDSGSSESPEKDKRKINAKHTTLALTPT</sequence>
<comment type="similarity">
    <text evidence="2">Belongs to the complex I 23 kDa subunit family.</text>
</comment>
<dbReference type="GO" id="GO:0032981">
    <property type="term" value="P:mitochondrial respiratory chain complex I assembly"/>
    <property type="evidence" value="ECO:0007669"/>
    <property type="project" value="TreeGrafter"/>
</dbReference>
<reference evidence="14" key="2">
    <citation type="submission" date="2025-09" db="UniProtKB">
        <authorList>
            <consortium name="Ensembl"/>
        </authorList>
    </citation>
    <scope>IDENTIFICATION</scope>
</reference>
<keyword evidence="6" id="KW-1278">Translocase</keyword>
<dbReference type="Proteomes" id="UP000694564">
    <property type="component" value="Chromosome 2"/>
</dbReference>
<evidence type="ECO:0000256" key="2">
    <source>
        <dbReference type="ARBA" id="ARBA00010277"/>
    </source>
</evidence>
<proteinExistence type="inferred from homology"/>
<evidence type="ECO:0000256" key="11">
    <source>
        <dbReference type="ARBA" id="ARBA00031551"/>
    </source>
</evidence>
<keyword evidence="4" id="KW-0004">4Fe-4S</keyword>
<evidence type="ECO:0000256" key="8">
    <source>
        <dbReference type="ARBA" id="ARBA00023014"/>
    </source>
</evidence>
<feature type="domain" description="4Fe-4S ferredoxin-type" evidence="13">
    <location>
        <begin position="1"/>
        <end position="24"/>
    </location>
</feature>
<evidence type="ECO:0000256" key="1">
    <source>
        <dbReference type="ARBA" id="ARBA00001966"/>
    </source>
</evidence>
<dbReference type="GO" id="GO:0003954">
    <property type="term" value="F:NADH dehydrogenase activity"/>
    <property type="evidence" value="ECO:0007669"/>
    <property type="project" value="TreeGrafter"/>
</dbReference>
<dbReference type="Ensembl" id="ENSSVLT00005006988.1">
    <property type="protein sequence ID" value="ENSSVLP00005006273.1"/>
    <property type="gene ID" value="ENSSVLG00005005085.1"/>
</dbReference>
<evidence type="ECO:0000256" key="4">
    <source>
        <dbReference type="ARBA" id="ARBA00022485"/>
    </source>
</evidence>
<evidence type="ECO:0000256" key="5">
    <source>
        <dbReference type="ARBA" id="ARBA00022723"/>
    </source>
</evidence>
<evidence type="ECO:0000256" key="6">
    <source>
        <dbReference type="ARBA" id="ARBA00022967"/>
    </source>
</evidence>
<reference evidence="14" key="1">
    <citation type="submission" date="2025-08" db="UniProtKB">
        <authorList>
            <consortium name="Ensembl"/>
        </authorList>
    </citation>
    <scope>IDENTIFICATION</scope>
</reference>
<dbReference type="Pfam" id="PF00037">
    <property type="entry name" value="Fer4"/>
    <property type="match status" value="1"/>
</dbReference>
<dbReference type="PROSITE" id="PS00198">
    <property type="entry name" value="4FE4S_FER_1"/>
    <property type="match status" value="1"/>
</dbReference>
<organism evidence="14 15">
    <name type="scientific">Sciurus vulgaris</name>
    <name type="common">Eurasian red squirrel</name>
    <dbReference type="NCBI Taxonomy" id="55149"/>
    <lineage>
        <taxon>Eukaryota</taxon>
        <taxon>Metazoa</taxon>
        <taxon>Chordata</taxon>
        <taxon>Craniata</taxon>
        <taxon>Vertebrata</taxon>
        <taxon>Euteleostomi</taxon>
        <taxon>Mammalia</taxon>
        <taxon>Eutheria</taxon>
        <taxon>Euarchontoglires</taxon>
        <taxon>Glires</taxon>
        <taxon>Rodentia</taxon>
        <taxon>Sciuromorpha</taxon>
        <taxon>Sciuridae</taxon>
        <taxon>Sciurinae</taxon>
        <taxon>Sciurini</taxon>
        <taxon>Sciurus</taxon>
    </lineage>
</organism>
<dbReference type="GO" id="GO:0051539">
    <property type="term" value="F:4 iron, 4 sulfur cluster binding"/>
    <property type="evidence" value="ECO:0007669"/>
    <property type="project" value="UniProtKB-KW"/>
</dbReference>